<proteinExistence type="predicted"/>
<sequence length="1999" mass="232758">MKKSEQGQTEGMADKISKLIVFLYQVDISKIKSNYYFAVLMLIFYAQLYSIQIVSQQQDPHDSLLEIFWIITSYTNTNVVLSNFKQQYIGIVVLVFIILVDLMYLYQIYKLMNSSTSMNQNILEKKKITIQLVSLYTELSIWIFFVIKIDLAFGSIFCNSGTYTNQLERRCSYNLSFSGMPSIIMLICGVISLLLSTLQLITSKILYINIDFIKKNPLKPQVSLSSLVSYAIIVFYVFFSYIHIGESFIAVYIIAFVYCLTQLKEYFLNFPVLGKQILWMYGDLNILFVIGTILCLIRDQDSKQFIDSYHMIYLLIFGSVLCCCNIIFIQIQYYKLYRINLKLNYCKPLLACQYLSEICELLNNSAKDNQQWLQLMGILELHQGECEDQYCPCQEGSIYQGLTEAEMREKRKEIQQMSLDQGLAIIPQGIWLSELRKDFSEFKFWLEDFVEYHFYQIVEYQTKNNRIKKEIYVYFYFWSFEIYNLKNYIKALYLMKQHFALVKNKSIIFLSIEYCVSIIIESLIKERDKSMIYSNKQSDIQDAMLVRKFSHLFNSEFQVIKYKEYISNLINKKIEICDKLINNYSSLQNFNKDIKQLVKSVDQIEKKMKTALSGDQENVHYLKLLSLINQVLYCHPQQSYDYEAQIVDITNRDRSLEKDVIHSISILNGDVASIVMSYKDQKCQLEKYSNRTPNFFGYNNEEFKIIKIPEPLLPDIIAVYHNYYVGRIVREGTPKILRRYRQLVAKSKSGFLFPVKLFADYFFNIHDSLCFSALLLKLQTNCEYILVEHDGYIQGFSEGFYQFLRETSKCYNLDPNLLMQANIKIVFPSLLEFLNKYDENGITPNMTNHFTMEVPKRLNEYIREFINRKKQLQENVAGEAVLVSTKKLAFVKKLIFFFLKLSTKFFKEQTTVYDVKMRITKDFLQFTKDNQVINQNLFVLEITNMTISKTFENIDEDVNLFQHKQGNAKTQKNQKVQQNQEQHQEQQVQQKFEVVKSNQLESGFLESNLDGLKIESNLEEVKLQNNQENAKTGIEYKQSKFVSQESLQVKQQASTQNNLKLNLKDIHVDLSNQKLDVEKKSSEVIYDQGQSINLLESQESQQRKQVIQQVQNKLPLNELNVKQITPKNQTPKQIAEQKKKTYITQITLNKYQEVASQNESKQLPPSVNIRRQRSRIDEHDPIQINPNDHEKNDIEILNKQLQEGFMDIIDQEQIEGILPAQCKEKPQAEEEIEKEFLNFCSLTSYVPSHPTQSPQHKQSKQLSDPKVLDKKISINEQIVKAPIQEENEQHEKDGNAEQDDDQNNGEQGEGEDEDDEEDLEQEYINQKEGLFQSRKKTENSYGNLKSFMETSNKITIADKKSKKQRVDGNSNSYIEQGMQINSNVKEIAKTATDKTTPAFVKNIYFMFTFQWVVFIIIVIVSCLNYYQNFTTFQTSIDVMSFSASIMQGLTQSILSTNFLFLQKENLIDFSSDIWHASLLNHMLPIGYSNYQTYLETSLQWSISNPGMQTFLKSEVDFDFWVTDTLSIQQYKNIPITSGLQMIGMSIFQVVQNQNASYVNFQTYPRQIAVNQRGILQIFNQTNEDILKFISNDKSYFYQINLLVLILGLLSIVCSFGLIFNSLHILQTQEKKILGLISRITEEDALKMISLLEISKDCVDPSNQDYLTVNLKAFEERNIGDKRSLRQSRKTKQKKIKSNYLNDRIVVNRLNTSYSYLIISILLVLACATLLYGFINFQSLINNFNSPLQYNSDFLTSYKQYSSMISNFDTIVASKLAKQKLNYNQGILTPSQESSMISDLQQQLNYWEDYFNQGYNQLSQGVISNQFSNGLRQINEQGSCNLSPQIFDEIQLQKCDSVMSGIMSKGFIPEINTILNQINGAISTAFNDQEQLTYYIQKENYLDQTKVSILLLNIFDQIKNLLHSSITSVLNNYGQITIILFTCGSIGYSIILIAGFSYFYITSFRDFQYLRRGVILMPFSRLALDNHTMNLLNNTLQIKK</sequence>
<dbReference type="OrthoDB" id="1872379at2759"/>
<feature type="compositionally biased region" description="Acidic residues" evidence="1">
    <location>
        <begin position="1296"/>
        <end position="1319"/>
    </location>
</feature>
<feature type="transmembrane region" description="Helical" evidence="2">
    <location>
        <begin position="309"/>
        <end position="334"/>
    </location>
</feature>
<evidence type="ECO:0000313" key="3">
    <source>
        <dbReference type="EMBL" id="EAS03825.2"/>
    </source>
</evidence>
<feature type="transmembrane region" description="Helical" evidence="2">
    <location>
        <begin position="88"/>
        <end position="107"/>
    </location>
</feature>
<feature type="transmembrane region" description="Helical" evidence="2">
    <location>
        <begin position="1937"/>
        <end position="1960"/>
    </location>
</feature>
<dbReference type="RefSeq" id="XP_001024070.2">
    <property type="nucleotide sequence ID" value="XM_001024070.2"/>
</dbReference>
<feature type="transmembrane region" description="Helical" evidence="2">
    <location>
        <begin position="278"/>
        <end position="297"/>
    </location>
</feature>
<keyword evidence="4" id="KW-1185">Reference proteome</keyword>
<dbReference type="Proteomes" id="UP000009168">
    <property type="component" value="Unassembled WGS sequence"/>
</dbReference>
<dbReference type="EMBL" id="GG662471">
    <property type="protein sequence ID" value="EAS03825.2"/>
    <property type="molecule type" value="Genomic_DNA"/>
</dbReference>
<feature type="transmembrane region" description="Helical" evidence="2">
    <location>
        <begin position="1438"/>
        <end position="1461"/>
    </location>
</feature>
<organism evidence="3 4">
    <name type="scientific">Tetrahymena thermophila (strain SB210)</name>
    <dbReference type="NCBI Taxonomy" id="312017"/>
    <lineage>
        <taxon>Eukaryota</taxon>
        <taxon>Sar</taxon>
        <taxon>Alveolata</taxon>
        <taxon>Ciliophora</taxon>
        <taxon>Intramacronucleata</taxon>
        <taxon>Oligohymenophorea</taxon>
        <taxon>Hymenostomatida</taxon>
        <taxon>Tetrahymenina</taxon>
        <taxon>Tetrahymenidae</taxon>
        <taxon>Tetrahymena</taxon>
    </lineage>
</organism>
<keyword evidence="2" id="KW-0472">Membrane</keyword>
<feature type="transmembrane region" description="Helical" evidence="2">
    <location>
        <begin position="1403"/>
        <end position="1426"/>
    </location>
</feature>
<gene>
    <name evidence="3" type="ORF">TTHERM_00658690</name>
</gene>
<dbReference type="InterPro" id="IPR052994">
    <property type="entry name" value="Tiny_macrocysts_regulators"/>
</dbReference>
<dbReference type="GeneID" id="7842278"/>
<dbReference type="STRING" id="312017.I7MI19"/>
<feature type="transmembrane region" description="Helical" evidence="2">
    <location>
        <begin position="35"/>
        <end position="55"/>
    </location>
</feature>
<feature type="transmembrane region" description="Helical" evidence="2">
    <location>
        <begin position="1713"/>
        <end position="1734"/>
    </location>
</feature>
<dbReference type="eggNOG" id="ENOG502S84Y">
    <property type="taxonomic scope" value="Eukaryota"/>
</dbReference>
<reference evidence="4" key="1">
    <citation type="journal article" date="2006" name="PLoS Biol.">
        <title>Macronuclear genome sequence of the ciliate Tetrahymena thermophila, a model eukaryote.</title>
        <authorList>
            <person name="Eisen J.A."/>
            <person name="Coyne R.S."/>
            <person name="Wu M."/>
            <person name="Wu D."/>
            <person name="Thiagarajan M."/>
            <person name="Wortman J.R."/>
            <person name="Badger J.H."/>
            <person name="Ren Q."/>
            <person name="Amedeo P."/>
            <person name="Jones K.M."/>
            <person name="Tallon L.J."/>
            <person name="Delcher A.L."/>
            <person name="Salzberg S.L."/>
            <person name="Silva J.C."/>
            <person name="Haas B.J."/>
            <person name="Majoros W.H."/>
            <person name="Farzad M."/>
            <person name="Carlton J.M."/>
            <person name="Smith R.K. Jr."/>
            <person name="Garg J."/>
            <person name="Pearlman R.E."/>
            <person name="Karrer K.M."/>
            <person name="Sun L."/>
            <person name="Manning G."/>
            <person name="Elde N.C."/>
            <person name="Turkewitz A.P."/>
            <person name="Asai D.J."/>
            <person name="Wilkes D.E."/>
            <person name="Wang Y."/>
            <person name="Cai H."/>
            <person name="Collins K."/>
            <person name="Stewart B.A."/>
            <person name="Lee S.R."/>
            <person name="Wilamowska K."/>
            <person name="Weinberg Z."/>
            <person name="Ruzzo W.L."/>
            <person name="Wloga D."/>
            <person name="Gaertig J."/>
            <person name="Frankel J."/>
            <person name="Tsao C.-C."/>
            <person name="Gorovsky M.A."/>
            <person name="Keeling P.J."/>
            <person name="Waller R.F."/>
            <person name="Patron N.J."/>
            <person name="Cherry J.M."/>
            <person name="Stover N.A."/>
            <person name="Krieger C.J."/>
            <person name="del Toro C."/>
            <person name="Ryder H.F."/>
            <person name="Williamson S.C."/>
            <person name="Barbeau R.A."/>
            <person name="Hamilton E.P."/>
            <person name="Orias E."/>
        </authorList>
    </citation>
    <scope>NUCLEOTIDE SEQUENCE [LARGE SCALE GENOMIC DNA]</scope>
    <source>
        <strain evidence="4">SB210</strain>
    </source>
</reference>
<feature type="compositionally biased region" description="Polar residues" evidence="1">
    <location>
        <begin position="1247"/>
        <end position="1262"/>
    </location>
</feature>
<protein>
    <submittedName>
        <fullName evidence="3">Transmembrane protein, putative</fullName>
    </submittedName>
</protein>
<evidence type="ECO:0000256" key="1">
    <source>
        <dbReference type="SAM" id="MobiDB-lite"/>
    </source>
</evidence>
<evidence type="ECO:0000313" key="4">
    <source>
        <dbReference type="Proteomes" id="UP000009168"/>
    </source>
</evidence>
<dbReference type="PANTHER" id="PTHR31600:SF2">
    <property type="entry name" value="GAMETE ENRICHED GENE 10 PROTEIN-RELATED"/>
    <property type="match status" value="1"/>
</dbReference>
<evidence type="ECO:0000256" key="2">
    <source>
        <dbReference type="SAM" id="Phobius"/>
    </source>
</evidence>
<dbReference type="PANTHER" id="PTHR31600">
    <property type="entry name" value="TINY MACROCYSTS PROTEIN B-RELATED"/>
    <property type="match status" value="1"/>
</dbReference>
<feature type="region of interest" description="Disordered" evidence="1">
    <location>
        <begin position="1247"/>
        <end position="1267"/>
    </location>
</feature>
<dbReference type="KEGG" id="tet:TTHERM_00658690"/>
<keyword evidence="2" id="KW-1133">Transmembrane helix</keyword>
<feature type="transmembrane region" description="Helical" evidence="2">
    <location>
        <begin position="183"/>
        <end position="207"/>
    </location>
</feature>
<feature type="region of interest" description="Disordered" evidence="1">
    <location>
        <begin position="1280"/>
        <end position="1319"/>
    </location>
</feature>
<keyword evidence="2 3" id="KW-0812">Transmembrane</keyword>
<feature type="transmembrane region" description="Helical" evidence="2">
    <location>
        <begin position="1595"/>
        <end position="1622"/>
    </location>
</feature>
<feature type="transmembrane region" description="Helical" evidence="2">
    <location>
        <begin position="227"/>
        <end position="258"/>
    </location>
</feature>
<name>I7MI19_TETTS</name>
<accession>I7MI19</accession>
<feature type="transmembrane region" description="Helical" evidence="2">
    <location>
        <begin position="128"/>
        <end position="147"/>
    </location>
</feature>
<dbReference type="InParanoid" id="I7MI19"/>